<dbReference type="EMBL" id="JBBPFD010000009">
    <property type="protein sequence ID" value="KAK7912478.1"/>
    <property type="molecule type" value="Genomic_DNA"/>
</dbReference>
<feature type="compositionally biased region" description="Polar residues" evidence="1">
    <location>
        <begin position="143"/>
        <end position="153"/>
    </location>
</feature>
<accession>A0AAW0NXY6</accession>
<feature type="region of interest" description="Disordered" evidence="1">
    <location>
        <begin position="1"/>
        <end position="32"/>
    </location>
</feature>
<keyword evidence="4" id="KW-1185">Reference proteome</keyword>
<protein>
    <recommendedName>
        <fullName evidence="5">Transmembrane protein</fullName>
    </recommendedName>
</protein>
<evidence type="ECO:0000256" key="2">
    <source>
        <dbReference type="SAM" id="Phobius"/>
    </source>
</evidence>
<organism evidence="3 4">
    <name type="scientific">Mugilogobius chulae</name>
    <name type="common">yellowstripe goby</name>
    <dbReference type="NCBI Taxonomy" id="88201"/>
    <lineage>
        <taxon>Eukaryota</taxon>
        <taxon>Metazoa</taxon>
        <taxon>Chordata</taxon>
        <taxon>Craniata</taxon>
        <taxon>Vertebrata</taxon>
        <taxon>Euteleostomi</taxon>
        <taxon>Actinopterygii</taxon>
        <taxon>Neopterygii</taxon>
        <taxon>Teleostei</taxon>
        <taxon>Neoteleostei</taxon>
        <taxon>Acanthomorphata</taxon>
        <taxon>Gobiaria</taxon>
        <taxon>Gobiiformes</taxon>
        <taxon>Gobioidei</taxon>
        <taxon>Gobiidae</taxon>
        <taxon>Gobionellinae</taxon>
        <taxon>Mugilogobius</taxon>
    </lineage>
</organism>
<evidence type="ECO:0000313" key="3">
    <source>
        <dbReference type="EMBL" id="KAK7912478.1"/>
    </source>
</evidence>
<evidence type="ECO:0000313" key="4">
    <source>
        <dbReference type="Proteomes" id="UP001460270"/>
    </source>
</evidence>
<name>A0AAW0NXY6_9GOBI</name>
<dbReference type="Proteomes" id="UP001460270">
    <property type="component" value="Unassembled WGS sequence"/>
</dbReference>
<keyword evidence="2" id="KW-0812">Transmembrane</keyword>
<feature type="compositionally biased region" description="Basic and acidic residues" evidence="1">
    <location>
        <begin position="1"/>
        <end position="10"/>
    </location>
</feature>
<feature type="transmembrane region" description="Helical" evidence="2">
    <location>
        <begin position="40"/>
        <end position="59"/>
    </location>
</feature>
<gene>
    <name evidence="3" type="ORF">WMY93_012689</name>
</gene>
<feature type="compositionally biased region" description="Polar residues" evidence="1">
    <location>
        <begin position="12"/>
        <end position="32"/>
    </location>
</feature>
<dbReference type="AlphaFoldDB" id="A0AAW0NXY6"/>
<comment type="caution">
    <text evidence="3">The sequence shown here is derived from an EMBL/GenBank/DDBJ whole genome shotgun (WGS) entry which is preliminary data.</text>
</comment>
<feature type="region of interest" description="Disordered" evidence="1">
    <location>
        <begin position="133"/>
        <end position="169"/>
    </location>
</feature>
<reference evidence="4" key="1">
    <citation type="submission" date="2024-04" db="EMBL/GenBank/DDBJ databases">
        <title>Salinicola lusitanus LLJ914,a marine bacterium isolated from the Okinawa Trough.</title>
        <authorList>
            <person name="Li J."/>
        </authorList>
    </citation>
    <scope>NUCLEOTIDE SEQUENCE [LARGE SCALE GENOMIC DNA]</scope>
</reference>
<keyword evidence="2" id="KW-1133">Transmembrane helix</keyword>
<evidence type="ECO:0008006" key="5">
    <source>
        <dbReference type="Google" id="ProtNLM"/>
    </source>
</evidence>
<evidence type="ECO:0000256" key="1">
    <source>
        <dbReference type="SAM" id="MobiDB-lite"/>
    </source>
</evidence>
<sequence>MRKGAERGGRESVQQQVTSPPTPSTLSEQSQHGSTSYSCAPIYSILALFHGLFAGLWLISCIGGEFDSKLQTSLIARERERESGKKSDFGGRIAAWSRTRLVLVVVLFGCAELGRAAEAAAGAAEAVEEVGLLRVDTPENEPGTKQPTVSVDSRASRAKRRGGTDVLRG</sequence>
<keyword evidence="2" id="KW-0472">Membrane</keyword>
<proteinExistence type="predicted"/>